<feature type="domain" description="BESS" evidence="3">
    <location>
        <begin position="168"/>
        <end position="206"/>
    </location>
</feature>
<dbReference type="InParanoid" id="B0W7G6"/>
<dbReference type="InterPro" id="IPR006578">
    <property type="entry name" value="MADF-dom"/>
</dbReference>
<evidence type="ECO:0000313" key="5">
    <source>
        <dbReference type="EnsemblMetazoa" id="CPIJ002581-PA"/>
    </source>
</evidence>
<accession>B0W7G6</accession>
<dbReference type="KEGG" id="cqu:CpipJ_CPIJ002581"/>
<dbReference type="VEuPathDB" id="VectorBase:CPIJ002581"/>
<sequence length="206" mass="23688">MLSEASTSVPAVSGFTEEDSDFQLSALVQSYPNLWDVDNVQYRCERTSSDAWTQIACDMDEGRPAVVYQTRWRYLMDCHAKYLRECNQPGTKPPYFYLANAMEFLKPNNRRRKTPVEQLKSLLAKRMKAKGEGHQETIAISDEERLATTTAEKKTSNGTGRFVSVDARNEDAMFLLSVLPSVRRMRKERKKQFKVCLLQACDRILE</sequence>
<feature type="domain" description="MADF" evidence="2">
    <location>
        <begin position="23"/>
        <end position="110"/>
    </location>
</feature>
<comment type="subcellular location">
    <subcellularLocation>
        <location evidence="1">Nucleus</location>
    </subcellularLocation>
</comment>
<organism>
    <name type="scientific">Culex quinquefasciatus</name>
    <name type="common">Southern house mosquito</name>
    <name type="synonym">Culex pungens</name>
    <dbReference type="NCBI Taxonomy" id="7176"/>
    <lineage>
        <taxon>Eukaryota</taxon>
        <taxon>Metazoa</taxon>
        <taxon>Ecdysozoa</taxon>
        <taxon>Arthropoda</taxon>
        <taxon>Hexapoda</taxon>
        <taxon>Insecta</taxon>
        <taxon>Pterygota</taxon>
        <taxon>Neoptera</taxon>
        <taxon>Endopterygota</taxon>
        <taxon>Diptera</taxon>
        <taxon>Nematocera</taxon>
        <taxon>Culicoidea</taxon>
        <taxon>Culicidae</taxon>
        <taxon>Culicinae</taxon>
        <taxon>Culicini</taxon>
        <taxon>Culex</taxon>
        <taxon>Culex</taxon>
    </lineage>
</organism>
<dbReference type="GO" id="GO:0005667">
    <property type="term" value="C:transcription regulator complex"/>
    <property type="evidence" value="ECO:0007669"/>
    <property type="project" value="TreeGrafter"/>
</dbReference>
<gene>
    <name evidence="5" type="primary">6034317</name>
    <name evidence="4" type="ORF">CpipJ_CPIJ002581</name>
</gene>
<dbReference type="PANTHER" id="PTHR12243">
    <property type="entry name" value="MADF DOMAIN TRANSCRIPTION FACTOR"/>
    <property type="match status" value="1"/>
</dbReference>
<dbReference type="InterPro" id="IPR039353">
    <property type="entry name" value="TF_Adf1"/>
</dbReference>
<dbReference type="EMBL" id="DS231854">
    <property type="protein sequence ID" value="EDS38001.1"/>
    <property type="molecule type" value="Genomic_DNA"/>
</dbReference>
<dbReference type="GO" id="GO:0003677">
    <property type="term" value="F:DNA binding"/>
    <property type="evidence" value="ECO:0007669"/>
    <property type="project" value="InterPro"/>
</dbReference>
<dbReference type="AlphaFoldDB" id="B0W7G6"/>
<dbReference type="PROSITE" id="PS51029">
    <property type="entry name" value="MADF"/>
    <property type="match status" value="1"/>
</dbReference>
<evidence type="ECO:0008006" key="7">
    <source>
        <dbReference type="Google" id="ProtNLM"/>
    </source>
</evidence>
<reference evidence="4" key="1">
    <citation type="submission" date="2007-03" db="EMBL/GenBank/DDBJ databases">
        <title>Annotation of Culex pipiens quinquefasciatus.</title>
        <authorList>
            <consortium name="The Broad Institute Genome Sequencing Platform"/>
            <person name="Atkinson P.W."/>
            <person name="Hemingway J."/>
            <person name="Christensen B.M."/>
            <person name="Higgs S."/>
            <person name="Kodira C."/>
            <person name="Hannick L."/>
            <person name="Megy K."/>
            <person name="O'Leary S."/>
            <person name="Pearson M."/>
            <person name="Haas B.J."/>
            <person name="Mauceli E."/>
            <person name="Wortman J.R."/>
            <person name="Lee N.H."/>
            <person name="Guigo R."/>
            <person name="Stanke M."/>
            <person name="Alvarado L."/>
            <person name="Amedeo P."/>
            <person name="Antoine C.H."/>
            <person name="Arensburger P."/>
            <person name="Bidwell S.L."/>
            <person name="Crawford M."/>
            <person name="Camaro F."/>
            <person name="Devon K."/>
            <person name="Engels R."/>
            <person name="Hammond M."/>
            <person name="Howarth C."/>
            <person name="Koehrsen M."/>
            <person name="Lawson D."/>
            <person name="Montgomery P."/>
            <person name="Nene V."/>
            <person name="Nusbaum C."/>
            <person name="Puiu D."/>
            <person name="Romero-Severson J."/>
            <person name="Severson D.W."/>
            <person name="Shumway M."/>
            <person name="Sisk P."/>
            <person name="Stolte C."/>
            <person name="Zeng Q."/>
            <person name="Eisenstadt E."/>
            <person name="Fraser-Liggett C."/>
            <person name="Strausberg R."/>
            <person name="Galagan J."/>
            <person name="Birren B."/>
            <person name="Collins F.H."/>
        </authorList>
    </citation>
    <scope>NUCLEOTIDE SEQUENCE [LARGE SCALE GENOMIC DNA]</scope>
    <source>
        <strain evidence="4">JHB</strain>
    </source>
</reference>
<dbReference type="GO" id="GO:0005634">
    <property type="term" value="C:nucleus"/>
    <property type="evidence" value="ECO:0007669"/>
    <property type="project" value="UniProtKB-SubCell"/>
</dbReference>
<dbReference type="VEuPathDB" id="VectorBase:CQUJHB008416"/>
<dbReference type="EnsemblMetazoa" id="CPIJ002581-RA">
    <property type="protein sequence ID" value="CPIJ002581-PA"/>
    <property type="gene ID" value="CPIJ002581"/>
</dbReference>
<name>B0W7G6_CULQU</name>
<dbReference type="PANTHER" id="PTHR12243:SF60">
    <property type="entry name" value="SI:CH211-15D5.12-RELATED"/>
    <property type="match status" value="1"/>
</dbReference>
<evidence type="ECO:0000259" key="3">
    <source>
        <dbReference type="PROSITE" id="PS51031"/>
    </source>
</evidence>
<dbReference type="InterPro" id="IPR004210">
    <property type="entry name" value="BESS_motif"/>
</dbReference>
<protein>
    <recommendedName>
        <fullName evidence="7">MADF domain-containing protein</fullName>
    </recommendedName>
</protein>
<evidence type="ECO:0000256" key="1">
    <source>
        <dbReference type="PROSITE-ProRule" id="PRU00371"/>
    </source>
</evidence>
<dbReference type="PROSITE" id="PS51031">
    <property type="entry name" value="BESS"/>
    <property type="match status" value="1"/>
</dbReference>
<evidence type="ECO:0000259" key="2">
    <source>
        <dbReference type="PROSITE" id="PS51029"/>
    </source>
</evidence>
<evidence type="ECO:0000313" key="6">
    <source>
        <dbReference type="Proteomes" id="UP000002320"/>
    </source>
</evidence>
<dbReference type="STRING" id="7176.B0W7G6"/>
<dbReference type="OrthoDB" id="6147983at2759"/>
<dbReference type="Proteomes" id="UP000002320">
    <property type="component" value="Unassembled WGS sequence"/>
</dbReference>
<dbReference type="GO" id="GO:0006357">
    <property type="term" value="P:regulation of transcription by RNA polymerase II"/>
    <property type="evidence" value="ECO:0007669"/>
    <property type="project" value="TreeGrafter"/>
</dbReference>
<reference evidence="5" key="2">
    <citation type="submission" date="2021-02" db="UniProtKB">
        <authorList>
            <consortium name="EnsemblMetazoa"/>
        </authorList>
    </citation>
    <scope>IDENTIFICATION</scope>
    <source>
        <strain evidence="5">JHB</strain>
    </source>
</reference>
<evidence type="ECO:0000313" key="4">
    <source>
        <dbReference type="EMBL" id="EDS38001.1"/>
    </source>
</evidence>
<dbReference type="Pfam" id="PF10545">
    <property type="entry name" value="MADF_DNA_bdg"/>
    <property type="match status" value="1"/>
</dbReference>
<proteinExistence type="predicted"/>
<keyword evidence="6" id="KW-1185">Reference proteome</keyword>
<dbReference type="HOGENOM" id="CLU_1397605_0_0_1"/>
<keyword evidence="1" id="KW-0539">Nucleus</keyword>
<dbReference type="SMART" id="SM00595">
    <property type="entry name" value="MADF"/>
    <property type="match status" value="1"/>
</dbReference>